<organism evidence="2">
    <name type="scientific">marine sediment metagenome</name>
    <dbReference type="NCBI Taxonomy" id="412755"/>
    <lineage>
        <taxon>unclassified sequences</taxon>
        <taxon>metagenomes</taxon>
        <taxon>ecological metagenomes</taxon>
    </lineage>
</organism>
<accession>X1KII0</accession>
<proteinExistence type="predicted"/>
<dbReference type="SUPFAM" id="SSF52317">
    <property type="entry name" value="Class I glutamine amidotransferase-like"/>
    <property type="match status" value="1"/>
</dbReference>
<reference evidence="2" key="1">
    <citation type="journal article" date="2014" name="Front. Microbiol.">
        <title>High frequency of phylogenetically diverse reductive dehalogenase-homologous genes in deep subseafloor sedimentary metagenomes.</title>
        <authorList>
            <person name="Kawai M."/>
            <person name="Futagami T."/>
            <person name="Toyoda A."/>
            <person name="Takaki Y."/>
            <person name="Nishi S."/>
            <person name="Hori S."/>
            <person name="Arai W."/>
            <person name="Tsubouchi T."/>
            <person name="Morono Y."/>
            <person name="Uchiyama I."/>
            <person name="Ito T."/>
            <person name="Fujiyama A."/>
            <person name="Inagaki F."/>
            <person name="Takami H."/>
        </authorList>
    </citation>
    <scope>NUCLEOTIDE SEQUENCE</scope>
    <source>
        <strain evidence="2">Expedition CK06-06</strain>
    </source>
</reference>
<evidence type="ECO:0000259" key="1">
    <source>
        <dbReference type="Pfam" id="PF01965"/>
    </source>
</evidence>
<dbReference type="GO" id="GO:0005737">
    <property type="term" value="C:cytoplasm"/>
    <property type="evidence" value="ECO:0007669"/>
    <property type="project" value="TreeGrafter"/>
</dbReference>
<comment type="caution">
    <text evidence="2">The sequence shown here is derived from an EMBL/GenBank/DDBJ whole genome shotgun (WGS) entry which is preliminary data.</text>
</comment>
<dbReference type="PANTHER" id="PTHR48094">
    <property type="entry name" value="PROTEIN/NUCLEIC ACID DEGLYCASE DJ-1-RELATED"/>
    <property type="match status" value="1"/>
</dbReference>
<dbReference type="CDD" id="cd03135">
    <property type="entry name" value="GATase1_DJ-1"/>
    <property type="match status" value="1"/>
</dbReference>
<dbReference type="AlphaFoldDB" id="X1KII0"/>
<protein>
    <recommendedName>
        <fullName evidence="1">DJ-1/PfpI domain-containing protein</fullName>
    </recommendedName>
</protein>
<evidence type="ECO:0000313" key="2">
    <source>
        <dbReference type="EMBL" id="GAH81878.1"/>
    </source>
</evidence>
<dbReference type="InterPro" id="IPR002818">
    <property type="entry name" value="DJ-1/PfpI"/>
</dbReference>
<dbReference type="Gene3D" id="3.40.50.880">
    <property type="match status" value="1"/>
</dbReference>
<sequence>MSKLQGKKILMIIASQNFRDEELFKPRELFIKEGMEVILASSSLEVSRGMLGGTAKPDILISKVKVEEFDVIIFVGGMGSSEYWDDPVAREIVKKAVSLDKLICAICIAPVTLANAGILDGKKATVFRSEVKAIKKKGAIYTGKAVEVDGNIITAEGPQTASEFGKTIIRILIEKMK</sequence>
<name>X1KII0_9ZZZZ</name>
<dbReference type="EMBL" id="BARU01035555">
    <property type="protein sequence ID" value="GAH81878.1"/>
    <property type="molecule type" value="Genomic_DNA"/>
</dbReference>
<dbReference type="InterPro" id="IPR050325">
    <property type="entry name" value="Prot/Nucl_acid_deglycase"/>
</dbReference>
<gene>
    <name evidence="2" type="ORF">S03H2_55635</name>
</gene>
<dbReference type="InterPro" id="IPR029062">
    <property type="entry name" value="Class_I_gatase-like"/>
</dbReference>
<dbReference type="Pfam" id="PF01965">
    <property type="entry name" value="DJ-1_PfpI"/>
    <property type="match status" value="1"/>
</dbReference>
<feature type="domain" description="DJ-1/PfpI" evidence="1">
    <location>
        <begin position="7"/>
        <end position="170"/>
    </location>
</feature>
<dbReference type="PANTHER" id="PTHR48094:SF12">
    <property type="entry name" value="PARKINSON DISEASE PROTEIN 7 HOMOLOG"/>
    <property type="match status" value="1"/>
</dbReference>